<proteinExistence type="predicted"/>
<dbReference type="EMBL" id="PDSK01000117">
    <property type="protein sequence ID" value="PIE32129.1"/>
    <property type="molecule type" value="Genomic_DNA"/>
</dbReference>
<comment type="caution">
    <text evidence="2">The sequence shown here is derived from an EMBL/GenBank/DDBJ whole genome shotgun (WGS) entry which is preliminary data.</text>
</comment>
<dbReference type="GO" id="GO:0004722">
    <property type="term" value="F:protein serine/threonine phosphatase activity"/>
    <property type="evidence" value="ECO:0007669"/>
    <property type="project" value="InterPro"/>
</dbReference>
<sequence>MVHNAAIPSQYIYRSSANTDPGLRKSTNEDSYLDCSHANFATETLEHLGYLYAVADGVSGQEGGEIASHIATDTLRMYYVLPHVAIPPDDRLRNVFLEAHQRIEEQARRHPQYRGMGTTLTTAVFSNDVLYYGHVGDSRLYVIDSRARTIEQLTKDHTLVNRYVEEGKLTPEEAAQEDSNVLSQALGCVPRIQIDAGEYTNIQAGDFVLICSDGLSDLVSDAKIRDIVLGSPSLDDACRRLIQKANQSGGKDNITVVLVAIEKDVQEENL</sequence>
<dbReference type="InterPro" id="IPR001932">
    <property type="entry name" value="PPM-type_phosphatase-like_dom"/>
</dbReference>
<dbReference type="Proteomes" id="UP000230821">
    <property type="component" value="Unassembled WGS sequence"/>
</dbReference>
<reference evidence="2 3" key="1">
    <citation type="submission" date="2017-10" db="EMBL/GenBank/DDBJ databases">
        <title>Novel microbial diversity and functional potential in the marine mammal oral microbiome.</title>
        <authorList>
            <person name="Dudek N.K."/>
            <person name="Sun C.L."/>
            <person name="Burstein D."/>
            <person name="Kantor R.S."/>
            <person name="Aliaga Goltsman D.S."/>
            <person name="Bik E.M."/>
            <person name="Thomas B.C."/>
            <person name="Banfield J.F."/>
            <person name="Relman D.A."/>
        </authorList>
    </citation>
    <scope>NUCLEOTIDE SEQUENCE [LARGE SCALE GENOMIC DNA]</scope>
    <source>
        <strain evidence="2">DOLJORAL78_47_16</strain>
    </source>
</reference>
<dbReference type="SMART" id="SM00331">
    <property type="entry name" value="PP2C_SIG"/>
    <property type="match status" value="1"/>
</dbReference>
<dbReference type="SMART" id="SM00332">
    <property type="entry name" value="PP2Cc"/>
    <property type="match status" value="1"/>
</dbReference>
<name>A0A2G6KBE5_9BACT</name>
<dbReference type="CDD" id="cd00143">
    <property type="entry name" value="PP2Cc"/>
    <property type="match status" value="1"/>
</dbReference>
<dbReference type="PANTHER" id="PTHR47992">
    <property type="entry name" value="PROTEIN PHOSPHATASE"/>
    <property type="match status" value="1"/>
</dbReference>
<protein>
    <submittedName>
        <fullName evidence="2">Serine/threonine protein phosphatase</fullName>
    </submittedName>
</protein>
<evidence type="ECO:0000313" key="3">
    <source>
        <dbReference type="Proteomes" id="UP000230821"/>
    </source>
</evidence>
<gene>
    <name evidence="2" type="ORF">CSA56_16090</name>
</gene>
<dbReference type="Pfam" id="PF13672">
    <property type="entry name" value="PP2C_2"/>
    <property type="match status" value="1"/>
</dbReference>
<dbReference type="Gene3D" id="3.60.40.10">
    <property type="entry name" value="PPM-type phosphatase domain"/>
    <property type="match status" value="1"/>
</dbReference>
<evidence type="ECO:0000313" key="2">
    <source>
        <dbReference type="EMBL" id="PIE32129.1"/>
    </source>
</evidence>
<dbReference type="PROSITE" id="PS51746">
    <property type="entry name" value="PPM_2"/>
    <property type="match status" value="1"/>
</dbReference>
<dbReference type="AlphaFoldDB" id="A0A2G6KBE5"/>
<dbReference type="InterPro" id="IPR036457">
    <property type="entry name" value="PPM-type-like_dom_sf"/>
</dbReference>
<dbReference type="InterPro" id="IPR015655">
    <property type="entry name" value="PP2C"/>
</dbReference>
<accession>A0A2G6KBE5</accession>
<feature type="domain" description="PPM-type phosphatase" evidence="1">
    <location>
        <begin position="14"/>
        <end position="261"/>
    </location>
</feature>
<organism evidence="2 3">
    <name type="scientific">candidate division KSB3 bacterium</name>
    <dbReference type="NCBI Taxonomy" id="2044937"/>
    <lineage>
        <taxon>Bacteria</taxon>
        <taxon>candidate division KSB3</taxon>
    </lineage>
</organism>
<dbReference type="SUPFAM" id="SSF81606">
    <property type="entry name" value="PP2C-like"/>
    <property type="match status" value="1"/>
</dbReference>
<evidence type="ECO:0000259" key="1">
    <source>
        <dbReference type="PROSITE" id="PS51746"/>
    </source>
</evidence>